<proteinExistence type="predicted"/>
<keyword evidence="1" id="KW-1133">Transmembrane helix</keyword>
<keyword evidence="1" id="KW-0812">Transmembrane</keyword>
<reference evidence="4" key="1">
    <citation type="journal article" date="2019" name="Int. J. Syst. Evol. Microbiol.">
        <title>The Global Catalogue of Microorganisms (GCM) 10K type strain sequencing project: providing services to taxonomists for standard genome sequencing and annotation.</title>
        <authorList>
            <consortium name="The Broad Institute Genomics Platform"/>
            <consortium name="The Broad Institute Genome Sequencing Center for Infectious Disease"/>
            <person name="Wu L."/>
            <person name="Ma J."/>
        </authorList>
    </citation>
    <scope>NUCLEOTIDE SEQUENCE [LARGE SCALE GENOMIC DNA]</scope>
    <source>
        <strain evidence="4">CGMCC 1.10832</strain>
    </source>
</reference>
<name>A0ABQ1M8D9_9BACT</name>
<feature type="transmembrane region" description="Helical" evidence="1">
    <location>
        <begin position="6"/>
        <end position="26"/>
    </location>
</feature>
<dbReference type="InterPro" id="IPR013099">
    <property type="entry name" value="K_chnl_dom"/>
</dbReference>
<feature type="transmembrane region" description="Helical" evidence="1">
    <location>
        <begin position="130"/>
        <end position="151"/>
    </location>
</feature>
<gene>
    <name evidence="3" type="ORF">GCM10011506_18360</name>
</gene>
<dbReference type="Proteomes" id="UP000636010">
    <property type="component" value="Unassembled WGS sequence"/>
</dbReference>
<keyword evidence="1" id="KW-0472">Membrane</keyword>
<evidence type="ECO:0000259" key="2">
    <source>
        <dbReference type="Pfam" id="PF07885"/>
    </source>
</evidence>
<evidence type="ECO:0000313" key="3">
    <source>
        <dbReference type="EMBL" id="GGC33265.1"/>
    </source>
</evidence>
<protein>
    <recommendedName>
        <fullName evidence="2">Potassium channel domain-containing protein</fullName>
    </recommendedName>
</protein>
<comment type="caution">
    <text evidence="3">The sequence shown here is derived from an EMBL/GenBank/DDBJ whole genome shotgun (WGS) entry which is preliminary data.</text>
</comment>
<feature type="transmembrane region" description="Helical" evidence="1">
    <location>
        <begin position="57"/>
        <end position="85"/>
    </location>
</feature>
<dbReference type="Pfam" id="PF07885">
    <property type="entry name" value="Ion_trans_2"/>
    <property type="match status" value="1"/>
</dbReference>
<evidence type="ECO:0000256" key="1">
    <source>
        <dbReference type="SAM" id="Phobius"/>
    </source>
</evidence>
<feature type="domain" description="Potassium channel" evidence="2">
    <location>
        <begin position="87"/>
        <end position="152"/>
    </location>
</feature>
<evidence type="ECO:0000313" key="4">
    <source>
        <dbReference type="Proteomes" id="UP000636010"/>
    </source>
</evidence>
<accession>A0ABQ1M8D9</accession>
<sequence>MNENFSLISGISILAIVMYDFFYTTMSGSGAAMLTRFFSLVSHKIIKLGVKLIGRSIFSYSGLIVNLVVFSAWVMMVWVGLYLVYSSDQASIVSSSGLVATSTERFYFAGYTLSTMGLGDFKPISPSFKILTSIFSFFGFIFFTTAMTYLISVSNAVIHKRSLALAIRNLGTNPEEVAKNLVNKSPSYCYQKFSSLQEMIDTHTVNHEAYPVLHYYGNADYTSSFSINLASLDEAISQILGDITLKDFHLEITPLRSSINHLLLHMEHNFHRTLDKDVAPDFPLPKPNKYLIDPLENDMLLQHRRSIIGGLLKNEGFRWKDVYS</sequence>
<organism evidence="3 4">
    <name type="scientific">Marivirga lumbricoides</name>
    <dbReference type="NCBI Taxonomy" id="1046115"/>
    <lineage>
        <taxon>Bacteria</taxon>
        <taxon>Pseudomonadati</taxon>
        <taxon>Bacteroidota</taxon>
        <taxon>Cytophagia</taxon>
        <taxon>Cytophagales</taxon>
        <taxon>Marivirgaceae</taxon>
        <taxon>Marivirga</taxon>
    </lineage>
</organism>
<dbReference type="SUPFAM" id="SSF81324">
    <property type="entry name" value="Voltage-gated potassium channels"/>
    <property type="match status" value="1"/>
</dbReference>
<dbReference type="RefSeq" id="WP_188462583.1">
    <property type="nucleotide sequence ID" value="NZ_BAABHU010000005.1"/>
</dbReference>
<dbReference type="Gene3D" id="1.10.287.70">
    <property type="match status" value="1"/>
</dbReference>
<keyword evidence="4" id="KW-1185">Reference proteome</keyword>
<dbReference type="EMBL" id="BMEC01000005">
    <property type="protein sequence ID" value="GGC33265.1"/>
    <property type="molecule type" value="Genomic_DNA"/>
</dbReference>